<dbReference type="EMBL" id="AZEZ01000086">
    <property type="protein sequence ID" value="KRL43401.1"/>
    <property type="molecule type" value="Genomic_DNA"/>
</dbReference>
<evidence type="ECO:0000259" key="5">
    <source>
        <dbReference type="PROSITE" id="PS50937"/>
    </source>
</evidence>
<sequence length="252" mass="30085">MKYTIKKLAELAGISTRTLRYYDQIDLLKPNEINKSNYRIYDEKNVNKLQQIMFYRSLDFPLSKIKRLMDDPDFSQLEALKEQRRLLLNKQKEVNKLLTNIDLTIENYKGEKKMADTEKFAAFKKEQLAQNEATYGSELQQKYDADTIKQANQKYSQLTEKEFKEMSDIESKLITDLVALKKHPDLDSSLAQQIYQEHRQWLEFTWPKYTKSSHRGLVDMYLMDSRFQQYYDKKAQTPVAQLLHDVVYRYTK</sequence>
<proteinExistence type="predicted"/>
<dbReference type="RefSeq" id="WP_057888389.1">
    <property type="nucleotide sequence ID" value="NZ_AZEZ01000086.1"/>
</dbReference>
<evidence type="ECO:0000256" key="3">
    <source>
        <dbReference type="ARBA" id="ARBA00023159"/>
    </source>
</evidence>
<evidence type="ECO:0000313" key="7">
    <source>
        <dbReference type="Proteomes" id="UP000050872"/>
    </source>
</evidence>
<dbReference type="CDD" id="cd01106">
    <property type="entry name" value="HTH_TipAL-Mta"/>
    <property type="match status" value="1"/>
</dbReference>
<dbReference type="InterPro" id="IPR036244">
    <property type="entry name" value="TipA-like_antibiotic-bd"/>
</dbReference>
<dbReference type="PANTHER" id="PTHR30204:SF90">
    <property type="entry name" value="HTH-TYPE TRANSCRIPTIONAL ACTIVATOR MTA"/>
    <property type="match status" value="1"/>
</dbReference>
<evidence type="ECO:0000256" key="2">
    <source>
        <dbReference type="ARBA" id="ARBA00023125"/>
    </source>
</evidence>
<dbReference type="SMART" id="SM00422">
    <property type="entry name" value="HTH_MERR"/>
    <property type="match status" value="1"/>
</dbReference>
<dbReference type="InterPro" id="IPR012925">
    <property type="entry name" value="TipAS_dom"/>
</dbReference>
<reference evidence="6 7" key="1">
    <citation type="journal article" date="2015" name="Genome Announc.">
        <title>Expanding the biotechnology potential of lactobacilli through comparative genomics of 213 strains and associated genera.</title>
        <authorList>
            <person name="Sun Z."/>
            <person name="Harris H.M."/>
            <person name="McCann A."/>
            <person name="Guo C."/>
            <person name="Argimon S."/>
            <person name="Zhang W."/>
            <person name="Yang X."/>
            <person name="Jeffery I.B."/>
            <person name="Cooney J.C."/>
            <person name="Kagawa T.F."/>
            <person name="Liu W."/>
            <person name="Song Y."/>
            <person name="Salvetti E."/>
            <person name="Wrobel A."/>
            <person name="Rasinkangas P."/>
            <person name="Parkhill J."/>
            <person name="Rea M.C."/>
            <person name="O'Sullivan O."/>
            <person name="Ritari J."/>
            <person name="Douillard F.P."/>
            <person name="Paul Ross R."/>
            <person name="Yang R."/>
            <person name="Briner A.E."/>
            <person name="Felis G.E."/>
            <person name="de Vos W.M."/>
            <person name="Barrangou R."/>
            <person name="Klaenhammer T.R."/>
            <person name="Caufield P.W."/>
            <person name="Cui Y."/>
            <person name="Zhang H."/>
            <person name="O'Toole P.W."/>
        </authorList>
    </citation>
    <scope>NUCLEOTIDE SEQUENCE [LARGE SCALE GENOMIC DNA]</scope>
    <source>
        <strain evidence="6 7">DSM 14500</strain>
    </source>
</reference>
<dbReference type="Proteomes" id="UP000050872">
    <property type="component" value="Unassembled WGS sequence"/>
</dbReference>
<keyword evidence="3" id="KW-0010">Activator</keyword>
<evidence type="ECO:0000256" key="4">
    <source>
        <dbReference type="ARBA" id="ARBA00023163"/>
    </source>
</evidence>
<keyword evidence="7" id="KW-1185">Reference proteome</keyword>
<dbReference type="SUPFAM" id="SSF46955">
    <property type="entry name" value="Putative DNA-binding domain"/>
    <property type="match status" value="1"/>
</dbReference>
<feature type="domain" description="HTH merR-type" evidence="5">
    <location>
        <begin position="2"/>
        <end position="71"/>
    </location>
</feature>
<keyword evidence="4" id="KW-0804">Transcription</keyword>
<gene>
    <name evidence="6" type="ORF">FD29_GL001001</name>
</gene>
<dbReference type="InterPro" id="IPR009061">
    <property type="entry name" value="DNA-bd_dom_put_sf"/>
</dbReference>
<evidence type="ECO:0000256" key="1">
    <source>
        <dbReference type="ARBA" id="ARBA00023015"/>
    </source>
</evidence>
<dbReference type="STRING" id="1423770.FD29_GL001001"/>
<dbReference type="Gene3D" id="1.10.490.50">
    <property type="entry name" value="Antibiotic binding domain of TipA-like multidrug resistance regulators"/>
    <property type="match status" value="1"/>
</dbReference>
<dbReference type="GO" id="GO:0003700">
    <property type="term" value="F:DNA-binding transcription factor activity"/>
    <property type="evidence" value="ECO:0007669"/>
    <property type="project" value="InterPro"/>
</dbReference>
<accession>A0A0R1QFN2</accession>
<dbReference type="Pfam" id="PF13411">
    <property type="entry name" value="MerR_1"/>
    <property type="match status" value="1"/>
</dbReference>
<evidence type="ECO:0000313" key="6">
    <source>
        <dbReference type="EMBL" id="KRL43401.1"/>
    </source>
</evidence>
<dbReference type="InterPro" id="IPR047057">
    <property type="entry name" value="MerR_fam"/>
</dbReference>
<name>A0A0R1QFN2_9LACO</name>
<dbReference type="PATRIC" id="fig|1423770.3.peg.1031"/>
<dbReference type="OrthoDB" id="9814833at2"/>
<dbReference type="PANTHER" id="PTHR30204">
    <property type="entry name" value="REDOX-CYCLING DRUG-SENSING TRANSCRIPTIONAL ACTIVATOR SOXR"/>
    <property type="match status" value="1"/>
</dbReference>
<keyword evidence="2" id="KW-0238">DNA-binding</keyword>
<dbReference type="SUPFAM" id="SSF89082">
    <property type="entry name" value="Antibiotic binding domain of TipA-like multidrug resistance regulators"/>
    <property type="match status" value="1"/>
</dbReference>
<dbReference type="AlphaFoldDB" id="A0A0R1QFN2"/>
<keyword evidence="1" id="KW-0805">Transcription regulation</keyword>
<dbReference type="InterPro" id="IPR000551">
    <property type="entry name" value="MerR-type_HTH_dom"/>
</dbReference>
<organism evidence="6 7">
    <name type="scientific">Companilactobacillus mindensis DSM 14500</name>
    <dbReference type="NCBI Taxonomy" id="1423770"/>
    <lineage>
        <taxon>Bacteria</taxon>
        <taxon>Bacillati</taxon>
        <taxon>Bacillota</taxon>
        <taxon>Bacilli</taxon>
        <taxon>Lactobacillales</taxon>
        <taxon>Lactobacillaceae</taxon>
        <taxon>Companilactobacillus</taxon>
    </lineage>
</organism>
<dbReference type="PROSITE" id="PS50937">
    <property type="entry name" value="HTH_MERR_2"/>
    <property type="match status" value="1"/>
</dbReference>
<comment type="caution">
    <text evidence="6">The sequence shown here is derived from an EMBL/GenBank/DDBJ whole genome shotgun (WGS) entry which is preliminary data.</text>
</comment>
<protein>
    <submittedName>
        <fullName evidence="6">MerR family transcriptional regulator</fullName>
    </submittedName>
</protein>
<dbReference type="Pfam" id="PF07739">
    <property type="entry name" value="TipAS"/>
    <property type="match status" value="1"/>
</dbReference>
<dbReference type="GO" id="GO:0003677">
    <property type="term" value="F:DNA binding"/>
    <property type="evidence" value="ECO:0007669"/>
    <property type="project" value="UniProtKB-KW"/>
</dbReference>
<dbReference type="Gene3D" id="1.10.1660.10">
    <property type="match status" value="1"/>
</dbReference>